<proteinExistence type="predicted"/>
<accession>A0A833YJT0</accession>
<evidence type="ECO:0000313" key="3">
    <source>
        <dbReference type="Proteomes" id="UP000664940"/>
    </source>
</evidence>
<name>A0A833YJT0_9CHIR</name>
<dbReference type="AlphaFoldDB" id="A0A833YJT0"/>
<dbReference type="Proteomes" id="UP000664940">
    <property type="component" value="Unassembled WGS sequence"/>
</dbReference>
<comment type="caution">
    <text evidence="2">The sequence shown here is derived from an EMBL/GenBank/DDBJ whole genome shotgun (WGS) entry which is preliminary data.</text>
</comment>
<dbReference type="EMBL" id="JABVXQ010000015">
    <property type="protein sequence ID" value="KAF6075068.1"/>
    <property type="molecule type" value="Genomic_DNA"/>
</dbReference>
<gene>
    <name evidence="2" type="ORF">HJG60_009466</name>
</gene>
<feature type="compositionally biased region" description="Low complexity" evidence="1">
    <location>
        <begin position="95"/>
        <end position="123"/>
    </location>
</feature>
<evidence type="ECO:0000256" key="1">
    <source>
        <dbReference type="SAM" id="MobiDB-lite"/>
    </source>
</evidence>
<sequence length="164" mass="17654">MELERELPSMALAGWTVAPEGVRSVRVSISVAWSSCSGGARVTIQTPTPQWSKCDINVHMPPFCEVSRWPAYKAIGRVEGRSEMRTGACTLTRGGAAAALPPGRTAPQRAQLSSSQNSSASHQPVHTHLTQLPPAHTHLIQLPPAHTHLTQLPPAHTHLTQCAR</sequence>
<feature type="region of interest" description="Disordered" evidence="1">
    <location>
        <begin position="95"/>
        <end position="126"/>
    </location>
</feature>
<evidence type="ECO:0000313" key="2">
    <source>
        <dbReference type="EMBL" id="KAF6075068.1"/>
    </source>
</evidence>
<organism evidence="2 3">
    <name type="scientific">Phyllostomus discolor</name>
    <name type="common">pale spear-nosed bat</name>
    <dbReference type="NCBI Taxonomy" id="89673"/>
    <lineage>
        <taxon>Eukaryota</taxon>
        <taxon>Metazoa</taxon>
        <taxon>Chordata</taxon>
        <taxon>Craniata</taxon>
        <taxon>Vertebrata</taxon>
        <taxon>Euteleostomi</taxon>
        <taxon>Mammalia</taxon>
        <taxon>Eutheria</taxon>
        <taxon>Laurasiatheria</taxon>
        <taxon>Chiroptera</taxon>
        <taxon>Yangochiroptera</taxon>
        <taxon>Phyllostomidae</taxon>
        <taxon>Phyllostominae</taxon>
        <taxon>Phyllostomus</taxon>
    </lineage>
</organism>
<protein>
    <submittedName>
        <fullName evidence="2">Uncharacterized protein</fullName>
    </submittedName>
</protein>
<reference evidence="2 3" key="1">
    <citation type="journal article" date="2020" name="Nature">
        <title>Six reference-quality genomes reveal evolution of bat adaptations.</title>
        <authorList>
            <person name="Jebb D."/>
            <person name="Huang Z."/>
            <person name="Pippel M."/>
            <person name="Hughes G.M."/>
            <person name="Lavrichenko K."/>
            <person name="Devanna P."/>
            <person name="Winkler S."/>
            <person name="Jermiin L.S."/>
            <person name="Skirmuntt E.C."/>
            <person name="Katzourakis A."/>
            <person name="Burkitt-Gray L."/>
            <person name="Ray D.A."/>
            <person name="Sullivan K.A.M."/>
            <person name="Roscito J.G."/>
            <person name="Kirilenko B.M."/>
            <person name="Davalos L.M."/>
            <person name="Corthals A.P."/>
            <person name="Power M.L."/>
            <person name="Jones G."/>
            <person name="Ransome R.D."/>
            <person name="Dechmann D.K.N."/>
            <person name="Locatelli A.G."/>
            <person name="Puechmaille S.J."/>
            <person name="Fedrigo O."/>
            <person name="Jarvis E.D."/>
            <person name="Hiller M."/>
            <person name="Vernes S.C."/>
            <person name="Myers E.W."/>
            <person name="Teeling E.C."/>
        </authorList>
    </citation>
    <scope>NUCLEOTIDE SEQUENCE [LARGE SCALE GENOMIC DNA]</scope>
    <source>
        <strain evidence="2">Bat1K_MPI-CBG_1</strain>
    </source>
</reference>